<reference evidence="1 2" key="1">
    <citation type="submission" date="2013-11" db="EMBL/GenBank/DDBJ databases">
        <title>Draft genome sequence and annotation of the entomopathogenic bacterium, Xenorhabdus cabanillasi strain JM26.</title>
        <authorList>
            <person name="Gualtieri M."/>
            <person name="Ogier J.C."/>
            <person name="Pages S."/>
            <person name="Givaudan A."/>
            <person name="Gaudriault S."/>
        </authorList>
    </citation>
    <scope>NUCLEOTIDE SEQUENCE [LARGE SCALE GENOMIC DNA]</scope>
    <source>
        <strain evidence="1 2">JM26</strain>
    </source>
</reference>
<evidence type="ECO:0000313" key="1">
    <source>
        <dbReference type="EMBL" id="CDL79533.1"/>
    </source>
</evidence>
<protein>
    <submittedName>
        <fullName evidence="1">Uncharacterized protein</fullName>
    </submittedName>
</protein>
<accession>W1INX9</accession>
<sequence length="59" mass="6939">MPRLFGQDNIYISLLRRNRNVLPTGVQRQNNIFRKVGFQCNQQTVGEWPLTAYLSWSGR</sequence>
<dbReference type="Proteomes" id="UP000019197">
    <property type="component" value="Unassembled WGS sequence"/>
</dbReference>
<organism evidence="1 2">
    <name type="scientific">Xenorhabdus cabanillasii JM26</name>
    <dbReference type="NCBI Taxonomy" id="1427517"/>
    <lineage>
        <taxon>Bacteria</taxon>
        <taxon>Pseudomonadati</taxon>
        <taxon>Pseudomonadota</taxon>
        <taxon>Gammaproteobacteria</taxon>
        <taxon>Enterobacterales</taxon>
        <taxon>Morganellaceae</taxon>
        <taxon>Xenorhabdus</taxon>
    </lineage>
</organism>
<name>W1INX9_9GAMM</name>
<dbReference type="EMBL" id="CBXE010000021">
    <property type="protein sequence ID" value="CDL79533.1"/>
    <property type="molecule type" value="Genomic_DNA"/>
</dbReference>
<comment type="caution">
    <text evidence="1">The sequence shown here is derived from an EMBL/GenBank/DDBJ whole genome shotgun (WGS) entry which is preliminary data.</text>
</comment>
<gene>
    <name evidence="1" type="ORF">XCR1_1170010</name>
</gene>
<dbReference type="AlphaFoldDB" id="W1INX9"/>
<evidence type="ECO:0000313" key="2">
    <source>
        <dbReference type="Proteomes" id="UP000019197"/>
    </source>
</evidence>
<proteinExistence type="predicted"/>